<dbReference type="OrthoDB" id="2977758at2759"/>
<sequence>MSATGPAIWSLKVPEAYPSPQSETVPDPYNSMESVLGEDFRGLIDPADFVDGGRFRSIVKIQSRCNNQGEDFWMMASGWLIGTDLLVTAGHVVYDKAYGCGAATQIKCYIGYNGADSVPKQGSSSDGAVQPRYGSRVVTTQSWIKDSDSRLRDVAFIKVHKPFVGDLNVFEFNNNTVSPSTALFGVVGYPGDKNFRGEFGAQLYELFNNTTYDLDKQPRHMIE</sequence>
<evidence type="ECO:0000259" key="2">
    <source>
        <dbReference type="Pfam" id="PF00089"/>
    </source>
</evidence>
<dbReference type="GO" id="GO:0004252">
    <property type="term" value="F:serine-type endopeptidase activity"/>
    <property type="evidence" value="ECO:0007669"/>
    <property type="project" value="InterPro"/>
</dbReference>
<comment type="caution">
    <text evidence="3">The sequence shown here is derived from an EMBL/GenBank/DDBJ whole genome shotgun (WGS) entry which is preliminary data.</text>
</comment>
<dbReference type="PANTHER" id="PTHR15462">
    <property type="entry name" value="SERINE PROTEASE"/>
    <property type="match status" value="1"/>
</dbReference>
<dbReference type="Proteomes" id="UP000620124">
    <property type="component" value="Unassembled WGS sequence"/>
</dbReference>
<dbReference type="EMBL" id="JACAZI010000002">
    <property type="protein sequence ID" value="KAF7368208.1"/>
    <property type="molecule type" value="Genomic_DNA"/>
</dbReference>
<dbReference type="InterPro" id="IPR001254">
    <property type="entry name" value="Trypsin_dom"/>
</dbReference>
<feature type="domain" description="Peptidase S1" evidence="2">
    <location>
        <begin position="66"/>
        <end position="176"/>
    </location>
</feature>
<keyword evidence="3" id="KW-0378">Hydrolase</keyword>
<evidence type="ECO:0000313" key="3">
    <source>
        <dbReference type="EMBL" id="KAF7368208.1"/>
    </source>
</evidence>
<protein>
    <submittedName>
        <fullName evidence="3">Serine protease</fullName>
    </submittedName>
</protein>
<gene>
    <name evidence="3" type="ORF">MVEN_00140400</name>
</gene>
<dbReference type="InterPro" id="IPR043504">
    <property type="entry name" value="Peptidase_S1_PA_chymotrypsin"/>
</dbReference>
<dbReference type="AlphaFoldDB" id="A0A8H6YW58"/>
<accession>A0A8H6YW58</accession>
<organism evidence="3 4">
    <name type="scientific">Mycena venus</name>
    <dbReference type="NCBI Taxonomy" id="2733690"/>
    <lineage>
        <taxon>Eukaryota</taxon>
        <taxon>Fungi</taxon>
        <taxon>Dikarya</taxon>
        <taxon>Basidiomycota</taxon>
        <taxon>Agaricomycotina</taxon>
        <taxon>Agaricomycetes</taxon>
        <taxon>Agaricomycetidae</taxon>
        <taxon>Agaricales</taxon>
        <taxon>Marasmiineae</taxon>
        <taxon>Mycenaceae</taxon>
        <taxon>Mycena</taxon>
    </lineage>
</organism>
<dbReference type="PANTHER" id="PTHR15462:SF8">
    <property type="entry name" value="SERINE PROTEASE"/>
    <property type="match status" value="1"/>
</dbReference>
<keyword evidence="4" id="KW-1185">Reference proteome</keyword>
<dbReference type="Gene3D" id="2.40.10.10">
    <property type="entry name" value="Trypsin-like serine proteases"/>
    <property type="match status" value="1"/>
</dbReference>
<dbReference type="SUPFAM" id="SSF50494">
    <property type="entry name" value="Trypsin-like serine proteases"/>
    <property type="match status" value="1"/>
</dbReference>
<dbReference type="GO" id="GO:0006508">
    <property type="term" value="P:proteolysis"/>
    <property type="evidence" value="ECO:0007669"/>
    <property type="project" value="UniProtKB-KW"/>
</dbReference>
<proteinExistence type="predicted"/>
<dbReference type="Pfam" id="PF00089">
    <property type="entry name" value="Trypsin"/>
    <property type="match status" value="1"/>
</dbReference>
<keyword evidence="1" id="KW-0732">Signal</keyword>
<dbReference type="InterPro" id="IPR009003">
    <property type="entry name" value="Peptidase_S1_PA"/>
</dbReference>
<reference evidence="3" key="1">
    <citation type="submission" date="2020-05" db="EMBL/GenBank/DDBJ databases">
        <title>Mycena genomes resolve the evolution of fungal bioluminescence.</title>
        <authorList>
            <person name="Tsai I.J."/>
        </authorList>
    </citation>
    <scope>NUCLEOTIDE SEQUENCE</scope>
    <source>
        <strain evidence="3">CCC161011</strain>
    </source>
</reference>
<evidence type="ECO:0000256" key="1">
    <source>
        <dbReference type="ARBA" id="ARBA00022729"/>
    </source>
</evidence>
<evidence type="ECO:0000313" key="4">
    <source>
        <dbReference type="Proteomes" id="UP000620124"/>
    </source>
</evidence>
<keyword evidence="3" id="KW-0645">Protease</keyword>
<name>A0A8H6YW58_9AGAR</name>
<dbReference type="InterPro" id="IPR050966">
    <property type="entry name" value="Glutamyl_endopeptidase"/>
</dbReference>